<feature type="domain" description="Type II secretion system protein GspB C-terminal" evidence="2">
    <location>
        <begin position="302"/>
        <end position="360"/>
    </location>
</feature>
<dbReference type="Pfam" id="PF16537">
    <property type="entry name" value="T2SSB"/>
    <property type="match status" value="1"/>
</dbReference>
<evidence type="ECO:0000313" key="3">
    <source>
        <dbReference type="EMBL" id="KZN49406.1"/>
    </source>
</evidence>
<dbReference type="OrthoDB" id="5432325at2"/>
<dbReference type="RefSeq" id="WP_063362505.1">
    <property type="nucleotide sequence ID" value="NZ_AUXZ01000081.1"/>
</dbReference>
<keyword evidence="1" id="KW-0175">Coiled coil</keyword>
<sequence>MSYLVNALKQSQQQSKSEQDYVQARQSAQVAFYKRLSLGLGGGLISICALSAGYFLGQSVQTPDNDQTLVAVEPVSRAEETKETAEVEAVKADSEITQAESNASDQVVANTALTTPNVVATAPVMTNPMQQPVLMQQPMVQNQIHYQWMSVQVGFDASGRAVYSQQLVPVNSQGQIVNVPVQAQMPQTQQFAAAGQIVQPNMAYTQQPVAMPNTGQVYNPNMTQAYTGAPQSNQFNSTQNREEEELAGVSDELKKAFAAAVEETRPTFSVGSEEDSDVVSSSRETAQATPVELLPLKLQNSIPSLRYQAHIYATEPDKRWIKVNNRELYEGDNLGALTIVEITPEQALFDFDGIEFTLNAMQDWIP</sequence>
<name>A0A167DV77_9GAMM</name>
<feature type="coiled-coil region" evidence="1">
    <location>
        <begin position="75"/>
        <end position="102"/>
    </location>
</feature>
<dbReference type="PATRIC" id="fig|1365251.3.peg.3140"/>
<evidence type="ECO:0000256" key="1">
    <source>
        <dbReference type="SAM" id="Coils"/>
    </source>
</evidence>
<dbReference type="InterPro" id="IPR032389">
    <property type="entry name" value="GspB_C"/>
</dbReference>
<dbReference type="AlphaFoldDB" id="A0A167DV77"/>
<dbReference type="GO" id="GO:0015627">
    <property type="term" value="C:type II protein secretion system complex"/>
    <property type="evidence" value="ECO:0007669"/>
    <property type="project" value="InterPro"/>
</dbReference>
<comment type="caution">
    <text evidence="3">The sequence shown here is derived from an EMBL/GenBank/DDBJ whole genome shotgun (WGS) entry which is preliminary data.</text>
</comment>
<accession>A0A167DV77</accession>
<reference evidence="3 4" key="1">
    <citation type="submission" date="2013-07" db="EMBL/GenBank/DDBJ databases">
        <title>Comparative Genomic and Metabolomic Analysis of Twelve Strains of Pseudoalteromonas luteoviolacea.</title>
        <authorList>
            <person name="Vynne N.G."/>
            <person name="Mansson M."/>
            <person name="Gram L."/>
        </authorList>
    </citation>
    <scope>NUCLEOTIDE SEQUENCE [LARGE SCALE GENOMIC DNA]</scope>
    <source>
        <strain evidence="3 4">H33</strain>
    </source>
</reference>
<protein>
    <recommendedName>
        <fullName evidence="2">Type II secretion system protein GspB C-terminal domain-containing protein</fullName>
    </recommendedName>
</protein>
<gene>
    <name evidence="3" type="ORF">N476_19155</name>
</gene>
<dbReference type="EMBL" id="AUXZ01000081">
    <property type="protein sequence ID" value="KZN49406.1"/>
    <property type="molecule type" value="Genomic_DNA"/>
</dbReference>
<proteinExistence type="predicted"/>
<evidence type="ECO:0000259" key="2">
    <source>
        <dbReference type="Pfam" id="PF16537"/>
    </source>
</evidence>
<organism evidence="3 4">
    <name type="scientific">Pseudoalteromonas luteoviolacea H33</name>
    <dbReference type="NCBI Taxonomy" id="1365251"/>
    <lineage>
        <taxon>Bacteria</taxon>
        <taxon>Pseudomonadati</taxon>
        <taxon>Pseudomonadota</taxon>
        <taxon>Gammaproteobacteria</taxon>
        <taxon>Alteromonadales</taxon>
        <taxon>Pseudoalteromonadaceae</taxon>
        <taxon>Pseudoalteromonas</taxon>
    </lineage>
</organism>
<dbReference type="Proteomes" id="UP000076503">
    <property type="component" value="Unassembled WGS sequence"/>
</dbReference>
<evidence type="ECO:0000313" key="4">
    <source>
        <dbReference type="Proteomes" id="UP000076503"/>
    </source>
</evidence>